<dbReference type="InterPro" id="IPR039868">
    <property type="entry name" value="ARMD3-like"/>
</dbReference>
<dbReference type="AlphaFoldDB" id="A0A9P0M031"/>
<dbReference type="SMART" id="SM01158">
    <property type="entry name" value="DUF1741"/>
    <property type="match status" value="1"/>
</dbReference>
<dbReference type="PANTHER" id="PTHR13608">
    <property type="entry name" value="ARMADILLO-LIKE HELICAL DOMAIN-CONTAINING PROTEIN 3"/>
    <property type="match status" value="1"/>
</dbReference>
<evidence type="ECO:0000259" key="5">
    <source>
        <dbReference type="SMART" id="SM01158"/>
    </source>
</evidence>
<keyword evidence="4" id="KW-0472">Membrane</keyword>
<evidence type="ECO:0000256" key="2">
    <source>
        <dbReference type="ARBA" id="ARBA00022692"/>
    </source>
</evidence>
<reference evidence="6" key="1">
    <citation type="submission" date="2022-03" db="EMBL/GenBank/DDBJ databases">
        <authorList>
            <person name="Sayadi A."/>
        </authorList>
    </citation>
    <scope>NUCLEOTIDE SEQUENCE</scope>
</reference>
<dbReference type="Pfam" id="PF08427">
    <property type="entry name" value="ARMH3_C"/>
    <property type="match status" value="1"/>
</dbReference>
<sequence length="676" mass="77509">MATRKRSGSGSKRQFKEKVVQIYECLLKGDDVSQHNALFWDEFFLLKPKVATLENEIQKMSVEQLQAAKPNINILFNQCVKILDQQNNIRVAYGMLTLCTLLDSLSKTAVENQIDAIEFLSGFENLPDQIQKLLTLCQTYLEGDSLDTVKALCLKLILILTTGVESINQNTLIEYIMMSPLFDCLVNLLCDVPTRQRHGYDVVLIITLLVNYRKYDATNPYVVKLSILDDELALNGYSQVITSSLADFCNQYNSEHAEQQNASWFSSLTNIVGNMFVSDEGGFRTQQVRANNALLLALYEAIHLNRNFITTLAQTQTDATSSPPSPNNTLNYVQGIPDLSAAPATVDVTSQPSNLLVIFFQYCSIVMQDTKTEAGTNTVKLCFLILSCITEDQYANSLMHDFNLSFKVLLHKLPMRHRKLSSEKTTSSQPLVCTLLDLLVEFILSHMMKKFPMELYILCMGVIQRILCYQKKCRIRLNYMWKDLWTSLISLLRFILQNENYLGKKINIFELSIKVVNILNFFITYGDNFLPTPGSYDELYYEVIRMYQVFNNIYSMGLRYSTSEGDFKEDALKLNNALFNVRAIIKHFNPKIEQWLASNNLSTPTEEQILEIVKKNYDSLTLKLQDFLDHYERYSEKPHYTQLFSNMVKIILCDTKKNVSCSLLNFTNIANEYPVM</sequence>
<gene>
    <name evidence="6" type="ORF">ACAOBT_LOCUS26703</name>
</gene>
<accession>A0A9P0M031</accession>
<comment type="subcellular location">
    <subcellularLocation>
        <location evidence="1">Membrane</location>
    </subcellularLocation>
</comment>
<keyword evidence="7" id="KW-1185">Reference proteome</keyword>
<name>A0A9P0M031_ACAOB</name>
<dbReference type="InterPro" id="IPR013636">
    <property type="entry name" value="ARMH3_C"/>
</dbReference>
<keyword evidence="3" id="KW-1133">Transmembrane helix</keyword>
<dbReference type="GO" id="GO:0005829">
    <property type="term" value="C:cytosol"/>
    <property type="evidence" value="ECO:0007669"/>
    <property type="project" value="TreeGrafter"/>
</dbReference>
<evidence type="ECO:0000313" key="6">
    <source>
        <dbReference type="EMBL" id="CAH2002265.1"/>
    </source>
</evidence>
<evidence type="ECO:0000256" key="4">
    <source>
        <dbReference type="ARBA" id="ARBA00023136"/>
    </source>
</evidence>
<evidence type="ECO:0000256" key="3">
    <source>
        <dbReference type="ARBA" id="ARBA00022989"/>
    </source>
</evidence>
<comment type="caution">
    <text evidence="6">The sequence shown here is derived from an EMBL/GenBank/DDBJ whole genome shotgun (WGS) entry which is preliminary data.</text>
</comment>
<dbReference type="PANTHER" id="PTHR13608:SF3">
    <property type="entry name" value="ARMADILLO-LIKE HELICAL DOMAIN-CONTAINING PROTEIN 3"/>
    <property type="match status" value="1"/>
</dbReference>
<feature type="domain" description="Armadillo-like helical" evidence="5">
    <location>
        <begin position="423"/>
        <end position="659"/>
    </location>
</feature>
<dbReference type="Proteomes" id="UP001152888">
    <property type="component" value="Unassembled WGS sequence"/>
</dbReference>
<dbReference type="EMBL" id="CAKOFQ010007489">
    <property type="protein sequence ID" value="CAH2002265.1"/>
    <property type="molecule type" value="Genomic_DNA"/>
</dbReference>
<dbReference type="GO" id="GO:0016020">
    <property type="term" value="C:membrane"/>
    <property type="evidence" value="ECO:0007669"/>
    <property type="project" value="UniProtKB-SubCell"/>
</dbReference>
<evidence type="ECO:0000313" key="7">
    <source>
        <dbReference type="Proteomes" id="UP001152888"/>
    </source>
</evidence>
<keyword evidence="2" id="KW-0812">Transmembrane</keyword>
<evidence type="ECO:0000256" key="1">
    <source>
        <dbReference type="ARBA" id="ARBA00004370"/>
    </source>
</evidence>
<dbReference type="OrthoDB" id="2012278at2759"/>
<organism evidence="6 7">
    <name type="scientific">Acanthoscelides obtectus</name>
    <name type="common">Bean weevil</name>
    <name type="synonym">Bruchus obtectus</name>
    <dbReference type="NCBI Taxonomy" id="200917"/>
    <lineage>
        <taxon>Eukaryota</taxon>
        <taxon>Metazoa</taxon>
        <taxon>Ecdysozoa</taxon>
        <taxon>Arthropoda</taxon>
        <taxon>Hexapoda</taxon>
        <taxon>Insecta</taxon>
        <taxon>Pterygota</taxon>
        <taxon>Neoptera</taxon>
        <taxon>Endopterygota</taxon>
        <taxon>Coleoptera</taxon>
        <taxon>Polyphaga</taxon>
        <taxon>Cucujiformia</taxon>
        <taxon>Chrysomeloidea</taxon>
        <taxon>Chrysomelidae</taxon>
        <taxon>Bruchinae</taxon>
        <taxon>Bruchini</taxon>
        <taxon>Acanthoscelides</taxon>
    </lineage>
</organism>
<proteinExistence type="predicted"/>
<protein>
    <recommendedName>
        <fullName evidence="5">Armadillo-like helical domain-containing protein</fullName>
    </recommendedName>
</protein>